<accession>A0A2M4DF73</accession>
<evidence type="ECO:0000256" key="1">
    <source>
        <dbReference type="SAM" id="SignalP"/>
    </source>
</evidence>
<organism evidence="2">
    <name type="scientific">Anopheles darlingi</name>
    <name type="common">Mosquito</name>
    <dbReference type="NCBI Taxonomy" id="43151"/>
    <lineage>
        <taxon>Eukaryota</taxon>
        <taxon>Metazoa</taxon>
        <taxon>Ecdysozoa</taxon>
        <taxon>Arthropoda</taxon>
        <taxon>Hexapoda</taxon>
        <taxon>Insecta</taxon>
        <taxon>Pterygota</taxon>
        <taxon>Neoptera</taxon>
        <taxon>Endopterygota</taxon>
        <taxon>Diptera</taxon>
        <taxon>Nematocera</taxon>
        <taxon>Culicoidea</taxon>
        <taxon>Culicidae</taxon>
        <taxon>Anophelinae</taxon>
        <taxon>Anopheles</taxon>
    </lineage>
</organism>
<dbReference type="AlphaFoldDB" id="A0A2M4DF73"/>
<feature type="chain" id="PRO_5014941291" evidence="1">
    <location>
        <begin position="24"/>
        <end position="88"/>
    </location>
</feature>
<name>A0A2M4DF73_ANODA</name>
<dbReference type="EMBL" id="GGFL01011963">
    <property type="protein sequence ID" value="MBW76141.1"/>
    <property type="molecule type" value="Transcribed_RNA"/>
</dbReference>
<protein>
    <submittedName>
        <fullName evidence="2">Putative secreted protein</fullName>
    </submittedName>
</protein>
<proteinExistence type="predicted"/>
<reference evidence="2" key="1">
    <citation type="submission" date="2018-01" db="EMBL/GenBank/DDBJ databases">
        <title>An insight into the sialome of Amazonian anophelines.</title>
        <authorList>
            <person name="Ribeiro J.M."/>
            <person name="Scarpassa V."/>
            <person name="Calvo E."/>
        </authorList>
    </citation>
    <scope>NUCLEOTIDE SEQUENCE</scope>
</reference>
<evidence type="ECO:0000313" key="2">
    <source>
        <dbReference type="EMBL" id="MBW76141.1"/>
    </source>
</evidence>
<feature type="signal peptide" evidence="1">
    <location>
        <begin position="1"/>
        <end position="23"/>
    </location>
</feature>
<keyword evidence="1" id="KW-0732">Signal</keyword>
<sequence length="88" mass="10135">MVVHFVLLLFLLLLLLFFECSWSTPDVWLRRAGETNCTNCDRTRHTQRRNATGISAYITSKLKHETAASPTPLFFNHHVFAGAKMRID</sequence>